<sequence>ISISKSHYGRLQVIPFPFSATLRFDDCHDMVVFNLKASDSVDDVRRLIDLNLSRPDIVSRRRLRNKLRSLDGRKIFVNGKTCRLEIVHGQNTCCLVDSPTCKCVGVSRGFTCRLVMGSDPWRFSPSCLLHR</sequence>
<feature type="non-terminal residue" evidence="1">
    <location>
        <position position="131"/>
    </location>
</feature>
<dbReference type="AlphaFoldDB" id="A0A0H5QS32"/>
<dbReference type="EMBL" id="HACM01003929">
    <property type="protein sequence ID" value="CRZ04371.1"/>
    <property type="molecule type" value="Transcribed_RNA"/>
</dbReference>
<organism evidence="1">
    <name type="scientific">Spongospora subterranea</name>
    <dbReference type="NCBI Taxonomy" id="70186"/>
    <lineage>
        <taxon>Eukaryota</taxon>
        <taxon>Sar</taxon>
        <taxon>Rhizaria</taxon>
        <taxon>Endomyxa</taxon>
        <taxon>Phytomyxea</taxon>
        <taxon>Plasmodiophorida</taxon>
        <taxon>Plasmodiophoridae</taxon>
        <taxon>Spongospora</taxon>
    </lineage>
</organism>
<feature type="non-terminal residue" evidence="1">
    <location>
        <position position="1"/>
    </location>
</feature>
<protein>
    <submittedName>
        <fullName evidence="1">Uncharacterized protein</fullName>
    </submittedName>
</protein>
<reference evidence="1" key="1">
    <citation type="submission" date="2015-04" db="EMBL/GenBank/DDBJ databases">
        <title>The genome sequence of the plant pathogenic Rhizarian Plasmodiophora brassicae reveals insights in its biotrophic life cycle and the origin of chitin synthesis.</title>
        <authorList>
            <person name="Schwelm A."/>
            <person name="Fogelqvist J."/>
            <person name="Knaust A."/>
            <person name="Julke S."/>
            <person name="Lilja T."/>
            <person name="Dhandapani V."/>
            <person name="Bonilla-Rosso G."/>
            <person name="Karlsson M."/>
            <person name="Shevchenko A."/>
            <person name="Choi S.R."/>
            <person name="Kim H.G."/>
            <person name="Park J.Y."/>
            <person name="Lim Y.P."/>
            <person name="Ludwig-Muller J."/>
            <person name="Dixelius C."/>
        </authorList>
    </citation>
    <scope>NUCLEOTIDE SEQUENCE</scope>
    <source>
        <tissue evidence="1">Potato root galls</tissue>
    </source>
</reference>
<name>A0A0H5QS32_9EUKA</name>
<evidence type="ECO:0000313" key="1">
    <source>
        <dbReference type="EMBL" id="CRZ04371.1"/>
    </source>
</evidence>
<proteinExistence type="predicted"/>
<accession>A0A0H5QS32</accession>